<dbReference type="GO" id="GO:0035438">
    <property type="term" value="F:cyclic-di-GMP binding"/>
    <property type="evidence" value="ECO:0007669"/>
    <property type="project" value="InterPro"/>
</dbReference>
<name>A0A1J9VDT7_9BACI</name>
<dbReference type="AlphaFoldDB" id="A0A1J9VDT7"/>
<dbReference type="Gene3D" id="2.40.10.220">
    <property type="entry name" value="predicted glycosyltransferase like domains"/>
    <property type="match status" value="1"/>
</dbReference>
<protein>
    <recommendedName>
        <fullName evidence="1">PilZ domain-containing protein</fullName>
    </recommendedName>
</protein>
<dbReference type="InterPro" id="IPR009875">
    <property type="entry name" value="PilZ_domain"/>
</dbReference>
<reference evidence="2 3" key="1">
    <citation type="submission" date="2016-06" db="EMBL/GenBank/DDBJ databases">
        <title>First insights into the genetic diversity and population structure of in the Bacillus cereus group bacteria from diverse marine environments.</title>
        <authorList>
            <person name="Liu Y."/>
            <person name="Lai Q."/>
            <person name="Shao Z."/>
        </authorList>
    </citation>
    <scope>NUCLEOTIDE SEQUENCE [LARGE SCALE GENOMIC DNA]</scope>
    <source>
        <strain evidence="2 3">NH24A2</strain>
    </source>
</reference>
<comment type="caution">
    <text evidence="2">The sequence shown here is derived from an EMBL/GenBank/DDBJ whole genome shotgun (WGS) entry which is preliminary data.</text>
</comment>
<dbReference type="Proteomes" id="UP000182788">
    <property type="component" value="Unassembled WGS sequence"/>
</dbReference>
<feature type="domain" description="PilZ" evidence="1">
    <location>
        <begin position="3"/>
        <end position="61"/>
    </location>
</feature>
<evidence type="ECO:0000259" key="1">
    <source>
        <dbReference type="Pfam" id="PF07238"/>
    </source>
</evidence>
<sequence>MFPGTLHMNGIPIEATIVDYSAGGCQVQTNTPLTTDQIIQITVRNRNIQKYEARVCWIQKKVVKYMPD</sequence>
<evidence type="ECO:0000313" key="2">
    <source>
        <dbReference type="EMBL" id="OJD73772.1"/>
    </source>
</evidence>
<organism evidence="2 3">
    <name type="scientific">Bacillus paramycoides</name>
    <dbReference type="NCBI Taxonomy" id="2026194"/>
    <lineage>
        <taxon>Bacteria</taxon>
        <taxon>Bacillati</taxon>
        <taxon>Bacillota</taxon>
        <taxon>Bacilli</taxon>
        <taxon>Bacillales</taxon>
        <taxon>Bacillaceae</taxon>
        <taxon>Bacillus</taxon>
        <taxon>Bacillus cereus group</taxon>
    </lineage>
</organism>
<dbReference type="SUPFAM" id="SSF141371">
    <property type="entry name" value="PilZ domain-like"/>
    <property type="match status" value="1"/>
</dbReference>
<accession>A0A1J9VDT7</accession>
<dbReference type="Pfam" id="PF07238">
    <property type="entry name" value="PilZ"/>
    <property type="match status" value="1"/>
</dbReference>
<proteinExistence type="predicted"/>
<dbReference type="EMBL" id="MAOI01000123">
    <property type="protein sequence ID" value="OJD73772.1"/>
    <property type="molecule type" value="Genomic_DNA"/>
</dbReference>
<gene>
    <name evidence="2" type="ORF">BAU28_06445</name>
</gene>
<evidence type="ECO:0000313" key="3">
    <source>
        <dbReference type="Proteomes" id="UP000182788"/>
    </source>
</evidence>